<accession>A0A0W8FQN5</accession>
<proteinExistence type="predicted"/>
<dbReference type="PANTHER" id="PTHR34071">
    <property type="entry name" value="5-NITROIMIDAZOLE ANTIBIOTICS RESISTANCE PROTEIN, NIMA-FAMILY-RELATED PROTEIN-RELATED"/>
    <property type="match status" value="1"/>
</dbReference>
<protein>
    <submittedName>
        <fullName evidence="1">Pyridoxamine 5'-phosphate oxidase-related</fullName>
    </submittedName>
</protein>
<comment type="caution">
    <text evidence="1">The sequence shown here is derived from an EMBL/GenBank/DDBJ whole genome shotgun (WGS) entry which is preliminary data.</text>
</comment>
<dbReference type="AlphaFoldDB" id="A0A0W8FQN5"/>
<name>A0A0W8FQN5_9ZZZZ</name>
<dbReference type="Pfam" id="PF12900">
    <property type="entry name" value="Pyridox_ox_2"/>
    <property type="match status" value="1"/>
</dbReference>
<sequence>MKPTELPPEERMALLSNLRYGRLGMSLNNKPYVVPMSYVYHNDKIYLHSRKEGEKLKIARSNPRVCFQVDNLRNNRWASVIARGIIKLSTDIEIKKKMFNAYVIKNMGGHKKRQFMPEDIEKMDMVVLEMEIEEMTGRRGIW</sequence>
<dbReference type="PANTHER" id="PTHR34071:SF2">
    <property type="entry name" value="FLAVIN-NUCLEOTIDE-BINDING PROTEIN"/>
    <property type="match status" value="1"/>
</dbReference>
<dbReference type="InterPro" id="IPR012349">
    <property type="entry name" value="Split_barrel_FMN-bd"/>
</dbReference>
<organism evidence="1">
    <name type="scientific">hydrocarbon metagenome</name>
    <dbReference type="NCBI Taxonomy" id="938273"/>
    <lineage>
        <taxon>unclassified sequences</taxon>
        <taxon>metagenomes</taxon>
        <taxon>ecological metagenomes</taxon>
    </lineage>
</organism>
<dbReference type="EMBL" id="LNQE01000950">
    <property type="protein sequence ID" value="KUG22627.1"/>
    <property type="molecule type" value="Genomic_DNA"/>
</dbReference>
<gene>
    <name evidence="1" type="ORF">ASZ90_007594</name>
</gene>
<dbReference type="Gene3D" id="2.30.110.10">
    <property type="entry name" value="Electron Transport, Fmn-binding Protein, Chain A"/>
    <property type="match status" value="1"/>
</dbReference>
<dbReference type="SUPFAM" id="SSF50475">
    <property type="entry name" value="FMN-binding split barrel"/>
    <property type="match status" value="1"/>
</dbReference>
<dbReference type="InterPro" id="IPR024747">
    <property type="entry name" value="Pyridox_Oxase-rel"/>
</dbReference>
<evidence type="ECO:0000313" key="1">
    <source>
        <dbReference type="EMBL" id="KUG22627.1"/>
    </source>
</evidence>
<reference evidence="1" key="1">
    <citation type="journal article" date="2015" name="Proc. Natl. Acad. Sci. U.S.A.">
        <title>Networks of energetic and metabolic interactions define dynamics in microbial communities.</title>
        <authorList>
            <person name="Embree M."/>
            <person name="Liu J.K."/>
            <person name="Al-Bassam M.M."/>
            <person name="Zengler K."/>
        </authorList>
    </citation>
    <scope>NUCLEOTIDE SEQUENCE</scope>
</reference>